<dbReference type="InterPro" id="IPR050457">
    <property type="entry name" value="ZnFinger_BTB_dom_contain"/>
</dbReference>
<feature type="domain" description="C2H2-type" evidence="6">
    <location>
        <begin position="225"/>
        <end position="253"/>
    </location>
</feature>
<evidence type="ECO:0000256" key="1">
    <source>
        <dbReference type="ARBA" id="ARBA00022723"/>
    </source>
</evidence>
<dbReference type="GO" id="GO:0005634">
    <property type="term" value="C:nucleus"/>
    <property type="evidence" value="ECO:0007669"/>
    <property type="project" value="UniProtKB-ARBA"/>
</dbReference>
<name>A0AAD7YI41_MYTSE</name>
<dbReference type="EMBL" id="JARGEI010000018">
    <property type="protein sequence ID" value="KAJ8715658.1"/>
    <property type="molecule type" value="Genomic_DNA"/>
</dbReference>
<dbReference type="InterPro" id="IPR036236">
    <property type="entry name" value="Znf_C2H2_sf"/>
</dbReference>
<evidence type="ECO:0000256" key="2">
    <source>
        <dbReference type="ARBA" id="ARBA00022737"/>
    </source>
</evidence>
<dbReference type="FunFam" id="3.30.160.60:FF:000100">
    <property type="entry name" value="Zinc finger 45-like"/>
    <property type="match status" value="1"/>
</dbReference>
<keyword evidence="1" id="KW-0479">Metal-binding</keyword>
<sequence length="291" mass="33994">MKCYTFLEHAVLFRKAAQDTDKQLRQIPAQDSGGELDAENDPADETDIEQLVQKSKYSCKLCKLNFKTSKDLIAHNRSRAHKKVRIRCPVCYRLLTAQLYQKHVARHQSASHLVCDICGKLYRKDNLVRHLQLHSFDLPFKCQICPYRGRFMESLKIHMRTHTGDKPFSCDKCELRFLTRSNLNRHLLIHKKERPFKCLECGRGFYTKRDMDVHFKADHAGLREFGCKMCGNKYGTRKALMRHELRVHKRDKMAKGRMPLYLQEGYQKQDEAMSSMLVAVKLLSDTDTLLA</sequence>
<dbReference type="InterPro" id="IPR013087">
    <property type="entry name" value="Znf_C2H2_type"/>
</dbReference>
<feature type="domain" description="C2H2-type" evidence="6">
    <location>
        <begin position="140"/>
        <end position="167"/>
    </location>
</feature>
<organism evidence="7 8">
    <name type="scientific">Mythimna separata</name>
    <name type="common">Oriental armyworm</name>
    <name type="synonym">Pseudaletia separata</name>
    <dbReference type="NCBI Taxonomy" id="271217"/>
    <lineage>
        <taxon>Eukaryota</taxon>
        <taxon>Metazoa</taxon>
        <taxon>Ecdysozoa</taxon>
        <taxon>Arthropoda</taxon>
        <taxon>Hexapoda</taxon>
        <taxon>Insecta</taxon>
        <taxon>Pterygota</taxon>
        <taxon>Neoptera</taxon>
        <taxon>Endopterygota</taxon>
        <taxon>Lepidoptera</taxon>
        <taxon>Glossata</taxon>
        <taxon>Ditrysia</taxon>
        <taxon>Noctuoidea</taxon>
        <taxon>Noctuidae</taxon>
        <taxon>Noctuinae</taxon>
        <taxon>Hadenini</taxon>
        <taxon>Mythimna</taxon>
    </lineage>
</organism>
<dbReference type="Gene3D" id="3.30.160.60">
    <property type="entry name" value="Classic Zinc Finger"/>
    <property type="match status" value="4"/>
</dbReference>
<protein>
    <recommendedName>
        <fullName evidence="6">C2H2-type domain-containing protein</fullName>
    </recommendedName>
</protein>
<evidence type="ECO:0000256" key="4">
    <source>
        <dbReference type="ARBA" id="ARBA00022833"/>
    </source>
</evidence>
<proteinExistence type="predicted"/>
<evidence type="ECO:0000256" key="3">
    <source>
        <dbReference type="ARBA" id="ARBA00022771"/>
    </source>
</evidence>
<keyword evidence="8" id="KW-1185">Reference proteome</keyword>
<keyword evidence="2" id="KW-0677">Repeat</keyword>
<dbReference type="FunFam" id="3.30.160.60:FF:000446">
    <property type="entry name" value="Zinc finger protein"/>
    <property type="match status" value="1"/>
</dbReference>
<dbReference type="FunFam" id="3.30.160.60:FF:000624">
    <property type="entry name" value="zinc finger protein 697"/>
    <property type="match status" value="1"/>
</dbReference>
<dbReference type="SMART" id="SM00355">
    <property type="entry name" value="ZnF_C2H2"/>
    <property type="match status" value="7"/>
</dbReference>
<dbReference type="GO" id="GO:0000981">
    <property type="term" value="F:DNA-binding transcription factor activity, RNA polymerase II-specific"/>
    <property type="evidence" value="ECO:0007669"/>
    <property type="project" value="TreeGrafter"/>
</dbReference>
<evidence type="ECO:0000259" key="6">
    <source>
        <dbReference type="PROSITE" id="PS50157"/>
    </source>
</evidence>
<dbReference type="PANTHER" id="PTHR46105:SF28">
    <property type="entry name" value="ZINC FINGER PROTEIN 37-LIKE"/>
    <property type="match status" value="1"/>
</dbReference>
<gene>
    <name evidence="7" type="ORF">PYW07_010140</name>
</gene>
<dbReference type="Pfam" id="PF00096">
    <property type="entry name" value="zf-C2H2"/>
    <property type="match status" value="4"/>
</dbReference>
<dbReference type="PROSITE" id="PS00028">
    <property type="entry name" value="ZINC_FINGER_C2H2_1"/>
    <property type="match status" value="4"/>
</dbReference>
<dbReference type="PROSITE" id="PS50157">
    <property type="entry name" value="ZINC_FINGER_C2H2_2"/>
    <property type="match status" value="5"/>
</dbReference>
<evidence type="ECO:0000313" key="8">
    <source>
        <dbReference type="Proteomes" id="UP001231518"/>
    </source>
</evidence>
<keyword evidence="4" id="KW-0862">Zinc</keyword>
<feature type="domain" description="C2H2-type" evidence="6">
    <location>
        <begin position="168"/>
        <end position="195"/>
    </location>
</feature>
<feature type="domain" description="C2H2-type" evidence="6">
    <location>
        <begin position="196"/>
        <end position="224"/>
    </location>
</feature>
<dbReference type="PANTHER" id="PTHR46105">
    <property type="entry name" value="AGAP004733-PA"/>
    <property type="match status" value="1"/>
</dbReference>
<dbReference type="GO" id="GO:0008270">
    <property type="term" value="F:zinc ion binding"/>
    <property type="evidence" value="ECO:0007669"/>
    <property type="project" value="UniProtKB-KW"/>
</dbReference>
<dbReference type="GO" id="GO:0000978">
    <property type="term" value="F:RNA polymerase II cis-regulatory region sequence-specific DNA binding"/>
    <property type="evidence" value="ECO:0007669"/>
    <property type="project" value="TreeGrafter"/>
</dbReference>
<dbReference type="GO" id="GO:0048598">
    <property type="term" value="P:embryonic morphogenesis"/>
    <property type="evidence" value="ECO:0007669"/>
    <property type="project" value="UniProtKB-ARBA"/>
</dbReference>
<feature type="domain" description="C2H2-type" evidence="6">
    <location>
        <begin position="57"/>
        <end position="86"/>
    </location>
</feature>
<comment type="caution">
    <text evidence="7">The sequence shown here is derived from an EMBL/GenBank/DDBJ whole genome shotgun (WGS) entry which is preliminary data.</text>
</comment>
<dbReference type="SUPFAM" id="SSF57667">
    <property type="entry name" value="beta-beta-alpha zinc fingers"/>
    <property type="match status" value="4"/>
</dbReference>
<evidence type="ECO:0000256" key="5">
    <source>
        <dbReference type="PROSITE-ProRule" id="PRU00042"/>
    </source>
</evidence>
<dbReference type="Proteomes" id="UP001231518">
    <property type="component" value="Chromosome 24"/>
</dbReference>
<keyword evidence="3 5" id="KW-0863">Zinc-finger</keyword>
<accession>A0AAD7YI41</accession>
<dbReference type="AlphaFoldDB" id="A0AAD7YI41"/>
<evidence type="ECO:0000313" key="7">
    <source>
        <dbReference type="EMBL" id="KAJ8715658.1"/>
    </source>
</evidence>
<reference evidence="7" key="1">
    <citation type="submission" date="2023-03" db="EMBL/GenBank/DDBJ databases">
        <title>Chromosome-level genomes of two armyworms, Mythimna separata and Mythimna loreyi, provide insights into the biosynthesis and reception of sex pheromones.</title>
        <authorList>
            <person name="Zhao H."/>
        </authorList>
    </citation>
    <scope>NUCLEOTIDE SEQUENCE</scope>
    <source>
        <strain evidence="7">BeijingLab</strain>
        <tissue evidence="7">Pupa</tissue>
    </source>
</reference>